<evidence type="ECO:0000313" key="2">
    <source>
        <dbReference type="EnsemblPlants" id="OB12G13640.1"/>
    </source>
</evidence>
<keyword evidence="1" id="KW-0812">Transmembrane</keyword>
<protein>
    <submittedName>
        <fullName evidence="2">Uncharacterized protein</fullName>
    </submittedName>
</protein>
<name>J3NBK6_ORYBR</name>
<dbReference type="HOGENOM" id="CLU_2009803_0_0_1"/>
<reference evidence="2" key="1">
    <citation type="journal article" date="2013" name="Nat. Commun.">
        <title>Whole-genome sequencing of Oryza brachyantha reveals mechanisms underlying Oryza genome evolution.</title>
        <authorList>
            <person name="Chen J."/>
            <person name="Huang Q."/>
            <person name="Gao D."/>
            <person name="Wang J."/>
            <person name="Lang Y."/>
            <person name="Liu T."/>
            <person name="Li B."/>
            <person name="Bai Z."/>
            <person name="Luis Goicoechea J."/>
            <person name="Liang C."/>
            <person name="Chen C."/>
            <person name="Zhang W."/>
            <person name="Sun S."/>
            <person name="Liao Y."/>
            <person name="Zhang X."/>
            <person name="Yang L."/>
            <person name="Song C."/>
            <person name="Wang M."/>
            <person name="Shi J."/>
            <person name="Liu G."/>
            <person name="Liu J."/>
            <person name="Zhou H."/>
            <person name="Zhou W."/>
            <person name="Yu Q."/>
            <person name="An N."/>
            <person name="Chen Y."/>
            <person name="Cai Q."/>
            <person name="Wang B."/>
            <person name="Liu B."/>
            <person name="Min J."/>
            <person name="Huang Y."/>
            <person name="Wu H."/>
            <person name="Li Z."/>
            <person name="Zhang Y."/>
            <person name="Yin Y."/>
            <person name="Song W."/>
            <person name="Jiang J."/>
            <person name="Jackson S.A."/>
            <person name="Wing R.A."/>
            <person name="Wang J."/>
            <person name="Chen M."/>
        </authorList>
    </citation>
    <scope>NUCLEOTIDE SEQUENCE [LARGE SCALE GENOMIC DNA]</scope>
    <source>
        <strain evidence="2">cv. IRGC 101232</strain>
    </source>
</reference>
<keyword evidence="1" id="KW-1133">Transmembrane helix</keyword>
<dbReference type="AlphaFoldDB" id="J3NBK6"/>
<evidence type="ECO:0000313" key="3">
    <source>
        <dbReference type="Proteomes" id="UP000006038"/>
    </source>
</evidence>
<feature type="transmembrane region" description="Helical" evidence="1">
    <location>
        <begin position="85"/>
        <end position="104"/>
    </location>
</feature>
<keyword evidence="1" id="KW-0472">Membrane</keyword>
<dbReference type="Proteomes" id="UP000006038">
    <property type="component" value="Chromosome 12"/>
</dbReference>
<feature type="transmembrane region" description="Helical" evidence="1">
    <location>
        <begin position="43"/>
        <end position="64"/>
    </location>
</feature>
<dbReference type="EnsemblPlants" id="OB12G13640.1">
    <property type="protein sequence ID" value="OB12G13640.1"/>
    <property type="gene ID" value="OB12G13640"/>
</dbReference>
<organism evidence="2">
    <name type="scientific">Oryza brachyantha</name>
    <name type="common">malo sina</name>
    <dbReference type="NCBI Taxonomy" id="4533"/>
    <lineage>
        <taxon>Eukaryota</taxon>
        <taxon>Viridiplantae</taxon>
        <taxon>Streptophyta</taxon>
        <taxon>Embryophyta</taxon>
        <taxon>Tracheophyta</taxon>
        <taxon>Spermatophyta</taxon>
        <taxon>Magnoliopsida</taxon>
        <taxon>Liliopsida</taxon>
        <taxon>Poales</taxon>
        <taxon>Poaceae</taxon>
        <taxon>BOP clade</taxon>
        <taxon>Oryzoideae</taxon>
        <taxon>Oryzeae</taxon>
        <taxon>Oryzinae</taxon>
        <taxon>Oryza</taxon>
    </lineage>
</organism>
<keyword evidence="3" id="KW-1185">Reference proteome</keyword>
<dbReference type="Gramene" id="OB12G13640.1">
    <property type="protein sequence ID" value="OB12G13640.1"/>
    <property type="gene ID" value="OB12G13640"/>
</dbReference>
<accession>J3NBK6</accession>
<sequence length="124" mass="13313">PSSPLLAKPIGFGFSSSLPTHKHRHTLSSTTTLLPLLSWGPKLSLAAAAELGFLFCCFLLAFPFPLFLLRGSRGRHHSLHGGKTGTLLSVCMLLLLACYLLSALRCPPMNLNPRAPPHGCIANK</sequence>
<proteinExistence type="predicted"/>
<reference evidence="2" key="2">
    <citation type="submission" date="2013-04" db="UniProtKB">
        <authorList>
            <consortium name="EnsemblPlants"/>
        </authorList>
    </citation>
    <scope>IDENTIFICATION</scope>
</reference>
<evidence type="ECO:0000256" key="1">
    <source>
        <dbReference type="SAM" id="Phobius"/>
    </source>
</evidence>